<keyword evidence="3" id="KW-1185">Reference proteome</keyword>
<evidence type="ECO:0000313" key="2">
    <source>
        <dbReference type="EMBL" id="MFC3757049.1"/>
    </source>
</evidence>
<accession>A0ABV7XXZ4</accession>
<dbReference type="EMBL" id="JBHRYO010000002">
    <property type="protein sequence ID" value="MFC3757049.1"/>
    <property type="molecule type" value="Genomic_DNA"/>
</dbReference>
<sequence length="112" mass="13016">MLLTLMFSCTKTDSPVNGEHKNSISLTDQRDNQGNNDITRLDHELEGEDEFISKKLFQKWKGKYEYSFQYIDHNGTSSDLIVNVNLINPDSCIFKSWLSNNKGKRYAKDDNY</sequence>
<reference evidence="3" key="1">
    <citation type="journal article" date="2019" name="Int. J. Syst. Evol. Microbiol.">
        <title>The Global Catalogue of Microorganisms (GCM) 10K type strain sequencing project: providing services to taxonomists for standard genome sequencing and annotation.</title>
        <authorList>
            <consortium name="The Broad Institute Genomics Platform"/>
            <consortium name="The Broad Institute Genome Sequencing Center for Infectious Disease"/>
            <person name="Wu L."/>
            <person name="Ma J."/>
        </authorList>
    </citation>
    <scope>NUCLEOTIDE SEQUENCE [LARGE SCALE GENOMIC DNA]</scope>
    <source>
        <strain evidence="3">CECT 7798</strain>
    </source>
</reference>
<dbReference type="RefSeq" id="WP_290298005.1">
    <property type="nucleotide sequence ID" value="NZ_JAUFQR010000001.1"/>
</dbReference>
<evidence type="ECO:0000313" key="3">
    <source>
        <dbReference type="Proteomes" id="UP001595735"/>
    </source>
</evidence>
<comment type="caution">
    <text evidence="2">The sequence shown here is derived from an EMBL/GenBank/DDBJ whole genome shotgun (WGS) entry which is preliminary data.</text>
</comment>
<feature type="region of interest" description="Disordered" evidence="1">
    <location>
        <begin position="14"/>
        <end position="37"/>
    </location>
</feature>
<gene>
    <name evidence="2" type="ORF">ACFONJ_13800</name>
</gene>
<protein>
    <recommendedName>
        <fullName evidence="4">Lipoprotein</fullName>
    </recommendedName>
</protein>
<evidence type="ECO:0008006" key="4">
    <source>
        <dbReference type="Google" id="ProtNLM"/>
    </source>
</evidence>
<name>A0ABV7XXZ4_9FLAO</name>
<organism evidence="2 3">
    <name type="scientific">Chryseobacterium tructae</name>
    <dbReference type="NCBI Taxonomy" id="1037380"/>
    <lineage>
        <taxon>Bacteria</taxon>
        <taxon>Pseudomonadati</taxon>
        <taxon>Bacteroidota</taxon>
        <taxon>Flavobacteriia</taxon>
        <taxon>Flavobacteriales</taxon>
        <taxon>Weeksellaceae</taxon>
        <taxon>Chryseobacterium group</taxon>
        <taxon>Chryseobacterium</taxon>
    </lineage>
</organism>
<evidence type="ECO:0000256" key="1">
    <source>
        <dbReference type="SAM" id="MobiDB-lite"/>
    </source>
</evidence>
<dbReference type="Proteomes" id="UP001595735">
    <property type="component" value="Unassembled WGS sequence"/>
</dbReference>
<proteinExistence type="predicted"/>
<feature type="compositionally biased region" description="Polar residues" evidence="1">
    <location>
        <begin position="23"/>
        <end position="37"/>
    </location>
</feature>